<dbReference type="PROSITE" id="PS00675">
    <property type="entry name" value="SIGMA54_INTERACT_1"/>
    <property type="match status" value="1"/>
</dbReference>
<dbReference type="GO" id="GO:0043565">
    <property type="term" value="F:sequence-specific DNA binding"/>
    <property type="evidence" value="ECO:0007669"/>
    <property type="project" value="InterPro"/>
</dbReference>
<dbReference type="InterPro" id="IPR025943">
    <property type="entry name" value="Sigma_54_int_dom_ATP-bd_2"/>
</dbReference>
<evidence type="ECO:0000256" key="1">
    <source>
        <dbReference type="ARBA" id="ARBA00022741"/>
    </source>
</evidence>
<dbReference type="SUPFAM" id="SSF55785">
    <property type="entry name" value="PYP-like sensor domain (PAS domain)"/>
    <property type="match status" value="2"/>
</dbReference>
<dbReference type="PANTHER" id="PTHR32071">
    <property type="entry name" value="TRANSCRIPTIONAL REGULATORY PROTEIN"/>
    <property type="match status" value="1"/>
</dbReference>
<dbReference type="FunFam" id="1.10.8.60:FF:000014">
    <property type="entry name" value="DNA-binding transcriptional regulator NtrC"/>
    <property type="match status" value="1"/>
</dbReference>
<dbReference type="GO" id="GO:0006355">
    <property type="term" value="P:regulation of DNA-templated transcription"/>
    <property type="evidence" value="ECO:0007669"/>
    <property type="project" value="InterPro"/>
</dbReference>
<dbReference type="PRINTS" id="PR01590">
    <property type="entry name" value="HTHFIS"/>
</dbReference>
<keyword evidence="5" id="KW-0010">Activator</keyword>
<dbReference type="InterPro" id="IPR025662">
    <property type="entry name" value="Sigma_54_int_dom_ATP-bd_1"/>
</dbReference>
<accession>A0A285PA79</accession>
<dbReference type="SMART" id="SM00382">
    <property type="entry name" value="AAA"/>
    <property type="match status" value="1"/>
</dbReference>
<evidence type="ECO:0000259" key="7">
    <source>
        <dbReference type="PROSITE" id="PS50045"/>
    </source>
</evidence>
<dbReference type="PROSITE" id="PS50045">
    <property type="entry name" value="SIGMA54_INTERACT_4"/>
    <property type="match status" value="1"/>
</dbReference>
<feature type="domain" description="PAS" evidence="8">
    <location>
        <begin position="5"/>
        <end position="34"/>
    </location>
</feature>
<gene>
    <name evidence="9" type="ORF">SAMN06265353_1704</name>
</gene>
<dbReference type="PROSITE" id="PS00676">
    <property type="entry name" value="SIGMA54_INTERACT_2"/>
    <property type="match status" value="1"/>
</dbReference>
<dbReference type="InterPro" id="IPR025944">
    <property type="entry name" value="Sigma_54_int_dom_CS"/>
</dbReference>
<dbReference type="Pfam" id="PF25601">
    <property type="entry name" value="AAA_lid_14"/>
    <property type="match status" value="1"/>
</dbReference>
<dbReference type="GO" id="GO:0005524">
    <property type="term" value="F:ATP binding"/>
    <property type="evidence" value="ECO:0007669"/>
    <property type="project" value="UniProtKB-KW"/>
</dbReference>
<evidence type="ECO:0000259" key="8">
    <source>
        <dbReference type="PROSITE" id="PS50112"/>
    </source>
</evidence>
<keyword evidence="4 9" id="KW-0238">DNA-binding</keyword>
<dbReference type="InterPro" id="IPR000014">
    <property type="entry name" value="PAS"/>
</dbReference>
<evidence type="ECO:0000256" key="6">
    <source>
        <dbReference type="ARBA" id="ARBA00023163"/>
    </source>
</evidence>
<keyword evidence="3" id="KW-0805">Transcription regulation</keyword>
<dbReference type="PROSITE" id="PS00688">
    <property type="entry name" value="SIGMA54_INTERACT_3"/>
    <property type="match status" value="1"/>
</dbReference>
<name>A0A285PA79_9AQUI</name>
<evidence type="ECO:0000256" key="2">
    <source>
        <dbReference type="ARBA" id="ARBA00022840"/>
    </source>
</evidence>
<dbReference type="FunFam" id="3.40.50.300:FF:000006">
    <property type="entry name" value="DNA-binding transcriptional regulator NtrC"/>
    <property type="match status" value="1"/>
</dbReference>
<keyword evidence="10" id="KW-1185">Reference proteome</keyword>
<keyword evidence="2" id="KW-0067">ATP-binding</keyword>
<dbReference type="SUPFAM" id="SSF46689">
    <property type="entry name" value="Homeodomain-like"/>
    <property type="match status" value="1"/>
</dbReference>
<proteinExistence type="predicted"/>
<evidence type="ECO:0000256" key="5">
    <source>
        <dbReference type="ARBA" id="ARBA00023159"/>
    </source>
</evidence>
<dbReference type="InterPro" id="IPR002078">
    <property type="entry name" value="Sigma_54_int"/>
</dbReference>
<keyword evidence="6" id="KW-0804">Transcription</keyword>
<dbReference type="InterPro" id="IPR058031">
    <property type="entry name" value="AAA_lid_NorR"/>
</dbReference>
<dbReference type="InterPro" id="IPR003593">
    <property type="entry name" value="AAA+_ATPase"/>
</dbReference>
<dbReference type="Gene3D" id="3.30.450.20">
    <property type="entry name" value="PAS domain"/>
    <property type="match status" value="2"/>
</dbReference>
<feature type="domain" description="Sigma-54 factor interaction" evidence="7">
    <location>
        <begin position="224"/>
        <end position="453"/>
    </location>
</feature>
<dbReference type="Pfam" id="PF13188">
    <property type="entry name" value="PAS_8"/>
    <property type="match status" value="1"/>
</dbReference>
<evidence type="ECO:0000256" key="3">
    <source>
        <dbReference type="ARBA" id="ARBA00023015"/>
    </source>
</evidence>
<dbReference type="Gene3D" id="1.10.8.60">
    <property type="match status" value="1"/>
</dbReference>
<dbReference type="InterPro" id="IPR035965">
    <property type="entry name" value="PAS-like_dom_sf"/>
</dbReference>
<dbReference type="Proteomes" id="UP000218627">
    <property type="component" value="Unassembled WGS sequence"/>
</dbReference>
<dbReference type="AlphaFoldDB" id="A0A285PA79"/>
<organism evidence="9 10">
    <name type="scientific">Hydrogenobacter hydrogenophilus</name>
    <dbReference type="NCBI Taxonomy" id="35835"/>
    <lineage>
        <taxon>Bacteria</taxon>
        <taxon>Pseudomonadati</taxon>
        <taxon>Aquificota</taxon>
        <taxon>Aquificia</taxon>
        <taxon>Aquificales</taxon>
        <taxon>Aquificaceae</taxon>
        <taxon>Hydrogenobacter</taxon>
    </lineage>
</organism>
<dbReference type="Gene3D" id="3.40.50.300">
    <property type="entry name" value="P-loop containing nucleotide triphosphate hydrolases"/>
    <property type="match status" value="1"/>
</dbReference>
<evidence type="ECO:0000313" key="10">
    <source>
        <dbReference type="Proteomes" id="UP000218627"/>
    </source>
</evidence>
<dbReference type="SUPFAM" id="SSF52540">
    <property type="entry name" value="P-loop containing nucleoside triphosphate hydrolases"/>
    <property type="match status" value="1"/>
</dbReference>
<evidence type="ECO:0000313" key="9">
    <source>
        <dbReference type="EMBL" id="SNZ16771.1"/>
    </source>
</evidence>
<dbReference type="EMBL" id="OBEN01000015">
    <property type="protein sequence ID" value="SNZ16771.1"/>
    <property type="molecule type" value="Genomic_DNA"/>
</dbReference>
<protein>
    <submittedName>
        <fullName evidence="9">Transcriptional regulator containing PAS, AAA-type ATPase, and DNA-binding Fis domains</fullName>
    </submittedName>
</protein>
<dbReference type="CDD" id="cd00009">
    <property type="entry name" value="AAA"/>
    <property type="match status" value="1"/>
</dbReference>
<reference evidence="10" key="1">
    <citation type="submission" date="2017-09" db="EMBL/GenBank/DDBJ databases">
        <authorList>
            <person name="Varghese N."/>
            <person name="Submissions S."/>
        </authorList>
    </citation>
    <scope>NUCLEOTIDE SEQUENCE [LARGE SCALE GENOMIC DNA]</scope>
    <source>
        <strain evidence="10">DSM 2913</strain>
    </source>
</reference>
<evidence type="ECO:0000256" key="4">
    <source>
        <dbReference type="ARBA" id="ARBA00023125"/>
    </source>
</evidence>
<dbReference type="OrthoDB" id="9803970at2"/>
<dbReference type="Pfam" id="PF00158">
    <property type="entry name" value="Sigma54_activat"/>
    <property type="match status" value="1"/>
</dbReference>
<dbReference type="PROSITE" id="PS50112">
    <property type="entry name" value="PAS"/>
    <property type="match status" value="1"/>
</dbReference>
<dbReference type="SMART" id="SM00091">
    <property type="entry name" value="PAS"/>
    <property type="match status" value="2"/>
</dbReference>
<dbReference type="RefSeq" id="WP_096603463.1">
    <property type="nucleotide sequence ID" value="NZ_OBEN01000015.1"/>
</dbReference>
<dbReference type="InterPro" id="IPR027417">
    <property type="entry name" value="P-loop_NTPase"/>
</dbReference>
<dbReference type="InterPro" id="IPR009057">
    <property type="entry name" value="Homeodomain-like_sf"/>
</dbReference>
<dbReference type="Gene3D" id="1.10.10.60">
    <property type="entry name" value="Homeodomain-like"/>
    <property type="match status" value="1"/>
</dbReference>
<dbReference type="InterPro" id="IPR002197">
    <property type="entry name" value="HTH_Fis"/>
</dbReference>
<sequence>MDLSIFDSLYEGVLVINKDRKVVYFNPSAQELLGGNLKIGISCRGLFSICSFCPMDYVLEESQAVQVYDVQTPTDRHVCWSMNPIQDGSMVIELFRDVSNVVNCIIEAERQRTYKEAILNSIVEAILVLDNEGRVLEHNSIAQRVLCRDEKESLIGKNLKDLVDLSLEELPPEGERTDVYIHTPCGKQKASVLISPMKLGFGYVVSFYVIQEVSTCAVGEEDTIISKNPAVVKAIELAKTVAEYDTNVLIEGETGTGKSLLAKYIHYLSPRRDKPFVKINCTAIPEGLLEAELFGYAKGAFTGALRDKPGKVEIADGGTLLLDEIGDMPLSLQAKILHLVQDKEFERLGDTKTRKANVRIIATTNKNLKELVKKGQFREDLYYRLNVVRIWLPPLRERKEDLPLLINHFVEKFSKKYSKRIKRLSAEAVKILLSYDFPGNVRELENIIERAAITCRGSIIKPEDLQIETQESSHVEEDKERIRRVLEQTGWNKSLAAKVLGMHRTTLWRKMKELGIGK</sequence>
<keyword evidence="1" id="KW-0547">Nucleotide-binding</keyword>